<sequence>MPLIACPECQRQVSDQAPACPQCGFPLAVRLPQTVVPPPVATRVSLGSEPSPLQEIAYRQKLLLYALLINILSQLPIWYCFQTTWLWPLGILGFLANAAFGVWCFFKLGRALEMSVPIIAFFAVGLFFPCISLAAMYVFTNRATSALQKAGIKVGLLGANLDTVP</sequence>
<keyword evidence="3" id="KW-1185">Reference proteome</keyword>
<accession>A0A517Y914</accession>
<dbReference type="EMBL" id="CP036274">
    <property type="protein sequence ID" value="QDU26728.1"/>
    <property type="molecule type" value="Genomic_DNA"/>
</dbReference>
<protein>
    <submittedName>
        <fullName evidence="2">Uncharacterized protein</fullName>
    </submittedName>
</protein>
<dbReference type="RefSeq" id="WP_145087525.1">
    <property type="nucleotide sequence ID" value="NZ_CP036274.1"/>
</dbReference>
<feature type="transmembrane region" description="Helical" evidence="1">
    <location>
        <begin position="62"/>
        <end position="79"/>
    </location>
</feature>
<feature type="transmembrane region" description="Helical" evidence="1">
    <location>
        <begin position="85"/>
        <end position="106"/>
    </location>
</feature>
<evidence type="ECO:0000313" key="2">
    <source>
        <dbReference type="EMBL" id="QDU26728.1"/>
    </source>
</evidence>
<dbReference type="OrthoDB" id="290367at2"/>
<evidence type="ECO:0000313" key="3">
    <source>
        <dbReference type="Proteomes" id="UP000315017"/>
    </source>
</evidence>
<keyword evidence="1" id="KW-0812">Transmembrane</keyword>
<proteinExistence type="predicted"/>
<organism evidence="2 3">
    <name type="scientific">Anatilimnocola aggregata</name>
    <dbReference type="NCBI Taxonomy" id="2528021"/>
    <lineage>
        <taxon>Bacteria</taxon>
        <taxon>Pseudomonadati</taxon>
        <taxon>Planctomycetota</taxon>
        <taxon>Planctomycetia</taxon>
        <taxon>Pirellulales</taxon>
        <taxon>Pirellulaceae</taxon>
        <taxon>Anatilimnocola</taxon>
    </lineage>
</organism>
<evidence type="ECO:0000256" key="1">
    <source>
        <dbReference type="SAM" id="Phobius"/>
    </source>
</evidence>
<dbReference type="KEGG" id="aagg:ETAA8_18090"/>
<reference evidence="2 3" key="1">
    <citation type="submission" date="2019-02" db="EMBL/GenBank/DDBJ databases">
        <title>Deep-cultivation of Planctomycetes and their phenomic and genomic characterization uncovers novel biology.</title>
        <authorList>
            <person name="Wiegand S."/>
            <person name="Jogler M."/>
            <person name="Boedeker C."/>
            <person name="Pinto D."/>
            <person name="Vollmers J."/>
            <person name="Rivas-Marin E."/>
            <person name="Kohn T."/>
            <person name="Peeters S.H."/>
            <person name="Heuer A."/>
            <person name="Rast P."/>
            <person name="Oberbeckmann S."/>
            <person name="Bunk B."/>
            <person name="Jeske O."/>
            <person name="Meyerdierks A."/>
            <person name="Storesund J.E."/>
            <person name="Kallscheuer N."/>
            <person name="Luecker S."/>
            <person name="Lage O.M."/>
            <person name="Pohl T."/>
            <person name="Merkel B.J."/>
            <person name="Hornburger P."/>
            <person name="Mueller R.-W."/>
            <person name="Bruemmer F."/>
            <person name="Labrenz M."/>
            <person name="Spormann A.M."/>
            <person name="Op den Camp H."/>
            <person name="Overmann J."/>
            <person name="Amann R."/>
            <person name="Jetten M.S.M."/>
            <person name="Mascher T."/>
            <person name="Medema M.H."/>
            <person name="Devos D.P."/>
            <person name="Kaster A.-K."/>
            <person name="Ovreas L."/>
            <person name="Rohde M."/>
            <person name="Galperin M.Y."/>
            <person name="Jogler C."/>
        </authorList>
    </citation>
    <scope>NUCLEOTIDE SEQUENCE [LARGE SCALE GENOMIC DNA]</scope>
    <source>
        <strain evidence="2 3">ETA_A8</strain>
    </source>
</reference>
<name>A0A517Y914_9BACT</name>
<dbReference type="Proteomes" id="UP000315017">
    <property type="component" value="Chromosome"/>
</dbReference>
<keyword evidence="1" id="KW-1133">Transmembrane helix</keyword>
<keyword evidence="1" id="KW-0472">Membrane</keyword>
<feature type="transmembrane region" description="Helical" evidence="1">
    <location>
        <begin position="118"/>
        <end position="139"/>
    </location>
</feature>
<dbReference type="AlphaFoldDB" id="A0A517Y914"/>
<gene>
    <name evidence="2" type="ORF">ETAA8_18090</name>
</gene>